<dbReference type="CDD" id="cd00009">
    <property type="entry name" value="AAA"/>
    <property type="match status" value="1"/>
</dbReference>
<dbReference type="InterPro" id="IPR003593">
    <property type="entry name" value="AAA+_ATPase"/>
</dbReference>
<evidence type="ECO:0000256" key="1">
    <source>
        <dbReference type="ARBA" id="ARBA00010378"/>
    </source>
</evidence>
<dbReference type="InterPro" id="IPR041627">
    <property type="entry name" value="AAA_lid_6"/>
</dbReference>
<keyword evidence="2" id="KW-0547">Nucleotide-binding</keyword>
<dbReference type="SUPFAM" id="SSF48452">
    <property type="entry name" value="TPR-like"/>
    <property type="match status" value="1"/>
</dbReference>
<dbReference type="KEGG" id="jar:G7057_03540"/>
<gene>
    <name evidence="7" type="ORF">G7057_03540</name>
</gene>
<dbReference type="Gene3D" id="1.10.8.60">
    <property type="match status" value="2"/>
</dbReference>
<dbReference type="Pfam" id="PF17866">
    <property type="entry name" value="AAA_lid_6"/>
    <property type="match status" value="2"/>
</dbReference>
<organism evidence="7 8">
    <name type="scientific">Jeotgalibaca arthritidis</name>
    <dbReference type="NCBI Taxonomy" id="1868794"/>
    <lineage>
        <taxon>Bacteria</taxon>
        <taxon>Bacillati</taxon>
        <taxon>Bacillota</taxon>
        <taxon>Bacilli</taxon>
        <taxon>Lactobacillales</taxon>
        <taxon>Carnobacteriaceae</taxon>
        <taxon>Jeotgalibaca</taxon>
    </lineage>
</organism>
<evidence type="ECO:0000313" key="7">
    <source>
        <dbReference type="EMBL" id="QII81640.1"/>
    </source>
</evidence>
<dbReference type="Gene3D" id="3.40.50.300">
    <property type="entry name" value="P-loop containing nucleotide triphosphate hydrolases"/>
    <property type="match status" value="2"/>
</dbReference>
<dbReference type="SMART" id="SM00382">
    <property type="entry name" value="AAA"/>
    <property type="match status" value="2"/>
</dbReference>
<dbReference type="InterPro" id="IPR011990">
    <property type="entry name" value="TPR-like_helical_dom_sf"/>
</dbReference>
<dbReference type="GO" id="GO:0005524">
    <property type="term" value="F:ATP binding"/>
    <property type="evidence" value="ECO:0007669"/>
    <property type="project" value="UniProtKB-KW"/>
</dbReference>
<dbReference type="Gene3D" id="1.25.40.10">
    <property type="entry name" value="Tetratricopeptide repeat domain"/>
    <property type="match status" value="1"/>
</dbReference>
<sequence>METIVPEETVNHIEEDESGKMTPQQLEDRLRGMEYNIKHNMALSSGPVLREAYQQYPDHPQVNYLMGLSYYRKHDYHKAFAYVQKAVETNPEADAYLVLLAQLYLKKNFTEEANQYANRAYELNQRNWEAARILSQLAFERNQLDQALDLLAVVLERQPKHYASYRLRTKIYLQQEKPLEDILQSIDESEKHGYDDDIEYDRVYAHYIHGDFEECRTIFENLKRTRPLSHSTARVESLIDSMQPKRSKRAGMTNPFGLEPAQPYKKTRPVLEDALDELNQLVGLDEVKETINRIVKLMEYDKRRAYMLSIEKSEQPSYHFAFSGNPGTGKTTVARILGDIFHSLGILEKGQLIEVDRSDLVGGYMGQTAQKTREMIEAAKGGVLFIDEAYSLSPANGDHGDYGSEAIEVLIKAMEDYRNDFIVILAGYDAGMKDLLKSNPGLSSRINMQINFDDFSDRELLEIATDQARANHYTLTEEAEKAFLVKINQEKVLPQFANARVVRNVMESAMRERAYRLSEQKLTEEDLVILEPLDFGINPDQLFGDDMKDLMDELQSLVGLADVKEQVRSIINYVRAEKRREEMGYGTNDLALHMVFTGRPGTGKTTIARLISQILKSIGVLKRGHMIEVTRDDLVGQYIGQTGPKTLEKIKEAYGGVLFIDEAYALYSGSENDFGYEAISTLIKEMEDNRDKLVVIMAGYSHEMAQMLNMNSGIRSRVSYTIDFPDYDSKELTEIFEAGAHQQGFVLTDDAKETIQAVFEKEFQKRDSHFGNARFARSLFEKTKLQQSNRLALDDEADLFVIVAEDIEKA</sequence>
<reference evidence="7 8" key="1">
    <citation type="journal article" date="2017" name="Int. J. Syst. Evol. Microbiol.">
        <title>Jeotgalibaca porci sp. nov. and Jeotgalibaca arthritidis sp. nov., isolated from pigs, and emended description of the genus Jeotgalibaca.</title>
        <authorList>
            <person name="Zamora L."/>
            <person name="Perez-Sancho M."/>
            <person name="Dominguez L."/>
            <person name="Fernandez-Garayzabal J.F."/>
            <person name="Vela A.I."/>
        </authorList>
    </citation>
    <scope>NUCLEOTIDE SEQUENCE [LARGE SCALE GENOMIC DNA]</scope>
    <source>
        <strain evidence="7 8">CECT 9157</strain>
    </source>
</reference>
<evidence type="ECO:0000256" key="4">
    <source>
        <dbReference type="PROSITE-ProRule" id="PRU00339"/>
    </source>
</evidence>
<accession>A0A6G7K8R1</accession>
<keyword evidence="8" id="KW-1185">Reference proteome</keyword>
<dbReference type="GO" id="GO:0016887">
    <property type="term" value="F:ATP hydrolysis activity"/>
    <property type="evidence" value="ECO:0007669"/>
    <property type="project" value="InterPro"/>
</dbReference>
<dbReference type="Pfam" id="PF00004">
    <property type="entry name" value="AAA"/>
    <property type="match status" value="2"/>
</dbReference>
<dbReference type="PRINTS" id="PR00819">
    <property type="entry name" value="CBXCFQXSUPER"/>
</dbReference>
<dbReference type="SUPFAM" id="SSF52540">
    <property type="entry name" value="P-loop containing nucleoside triphosphate hydrolases"/>
    <property type="match status" value="2"/>
</dbReference>
<dbReference type="SMART" id="SM00028">
    <property type="entry name" value="TPR"/>
    <property type="match status" value="2"/>
</dbReference>
<evidence type="ECO:0000259" key="6">
    <source>
        <dbReference type="SMART" id="SM00382"/>
    </source>
</evidence>
<evidence type="ECO:0000256" key="5">
    <source>
        <dbReference type="SAM" id="MobiDB-lite"/>
    </source>
</evidence>
<keyword evidence="4" id="KW-0802">TPR repeat</keyword>
<dbReference type="RefSeq" id="WP_166161399.1">
    <property type="nucleotide sequence ID" value="NZ_CP049740.1"/>
</dbReference>
<dbReference type="InterPro" id="IPR027417">
    <property type="entry name" value="P-loop_NTPase"/>
</dbReference>
<dbReference type="Pfam" id="PF13432">
    <property type="entry name" value="TPR_16"/>
    <property type="match status" value="1"/>
</dbReference>
<evidence type="ECO:0000313" key="8">
    <source>
        <dbReference type="Proteomes" id="UP000501451"/>
    </source>
</evidence>
<dbReference type="Proteomes" id="UP000501451">
    <property type="component" value="Chromosome"/>
</dbReference>
<dbReference type="EMBL" id="CP049740">
    <property type="protein sequence ID" value="QII81640.1"/>
    <property type="molecule type" value="Genomic_DNA"/>
</dbReference>
<feature type="domain" description="AAA+ ATPase" evidence="6">
    <location>
        <begin position="316"/>
        <end position="456"/>
    </location>
</feature>
<feature type="domain" description="AAA+ ATPase" evidence="6">
    <location>
        <begin position="590"/>
        <end position="728"/>
    </location>
</feature>
<dbReference type="PANTHER" id="PTHR43392">
    <property type="entry name" value="AAA-TYPE ATPASE FAMILY PROTEIN / ANKYRIN REPEAT FAMILY PROTEIN"/>
    <property type="match status" value="1"/>
</dbReference>
<comment type="similarity">
    <text evidence="1">Belongs to the CbxX/CfxQ family.</text>
</comment>
<dbReference type="InterPro" id="IPR000641">
    <property type="entry name" value="CbxX/CfxQ"/>
</dbReference>
<feature type="region of interest" description="Disordered" evidence="5">
    <location>
        <begin position="241"/>
        <end position="263"/>
    </location>
</feature>
<evidence type="ECO:0000256" key="2">
    <source>
        <dbReference type="ARBA" id="ARBA00022741"/>
    </source>
</evidence>
<name>A0A6G7K8R1_9LACT</name>
<dbReference type="InterPro" id="IPR050773">
    <property type="entry name" value="CbxX/CfxQ_RuBisCO_ESX"/>
</dbReference>
<dbReference type="PROSITE" id="PS50005">
    <property type="entry name" value="TPR"/>
    <property type="match status" value="1"/>
</dbReference>
<dbReference type="PANTHER" id="PTHR43392:SF2">
    <property type="entry name" value="AAA-TYPE ATPASE FAMILY PROTEIN _ ANKYRIN REPEAT FAMILY PROTEIN"/>
    <property type="match status" value="1"/>
</dbReference>
<proteinExistence type="inferred from homology"/>
<dbReference type="AlphaFoldDB" id="A0A6G7K8R1"/>
<dbReference type="InterPro" id="IPR019734">
    <property type="entry name" value="TPR_rpt"/>
</dbReference>
<dbReference type="InterPro" id="IPR003959">
    <property type="entry name" value="ATPase_AAA_core"/>
</dbReference>
<dbReference type="FunFam" id="3.40.50.300:FF:000216">
    <property type="entry name" value="Type VII secretion ATPase EccA"/>
    <property type="match status" value="2"/>
</dbReference>
<evidence type="ECO:0000256" key="3">
    <source>
        <dbReference type="ARBA" id="ARBA00022840"/>
    </source>
</evidence>
<feature type="repeat" description="TPR" evidence="4">
    <location>
        <begin position="60"/>
        <end position="93"/>
    </location>
</feature>
<protein>
    <submittedName>
        <fullName evidence="7">AAA family ATPase</fullName>
    </submittedName>
</protein>
<keyword evidence="3" id="KW-0067">ATP-binding</keyword>